<dbReference type="Pfam" id="PF07715">
    <property type="entry name" value="Plug"/>
    <property type="match status" value="1"/>
</dbReference>
<accession>A0A1N6GQ32</accession>
<dbReference type="InterPro" id="IPR012910">
    <property type="entry name" value="Plug_dom"/>
</dbReference>
<dbReference type="Proteomes" id="UP000185003">
    <property type="component" value="Unassembled WGS sequence"/>
</dbReference>
<gene>
    <name evidence="6" type="ORF">SAMN04488055_2903</name>
</gene>
<sequence length="1120" mass="123047">MRKNVLEPGFICPFPSKRALILAMKLITLLLLLGLQVYAVNGAGQDKISLDLRKSSIRQVLNEVEKQTDYRFVYHTGTLPDNQRVSISVQNANLAQVLSRAFAGLGLGYVVKEDNLVVIMPSNKNAPVDKVVKGRVTGSSNEALPGVTIQVTGTATGTVTDANGRFAVAVPDGAKTLDFSLLGFIAQQVTIGDREEINIVLQPSTTSLGEVVVTGYTGYNRSKSVSAATTIGGDKINDVPAATFEQALQGRVPGLQVNAVSGQPGTSAKVTLRGVGTIAGNTAVLYVMDGVPIEAGTFQSINPGDIESVTVLKDASAKALYGSRGSNGVIVITTKKGKSGKVAVEYRSQYGVSTLTTPRFDMMNSAQRKEFEEGIGVETGAEAGPFWIYSKLNPDYAGKTPAQKAAADRIVDSLLRQDTDWRDLFMRNGRYMEQQVSASGGNENIRFYSSLNYFDQQGLVRVSDLKRYTLKNNLDFTAGKLTANLNVNAGYSKGNLIQNEGGSGANNPLSAVYYALPYEYPFAPDGKLVTTGDGSNYPVLDLREGSDSYERMLNTTRKQNQLKLIVSTSLSYEIVKGLVAKTRLGIDYRDQVNEEWINPDSYAGRRVSNGRLGSYSEGSVKNSSLISTSGLTYNTTFNSRHELEVSGYFEYLQNRYSTFGFTGYGLDPRLPETPAGIGDPGTYTPLLNGGKSKNATASYIGLLRYTYNNKYTFNGSYRRDGSSMVPPTNRWHGFYSAGVAWEAKREQFLEDVSFISALRFRASYGTTASQFGSDFAYLATFARASYGGNAAIVPSQPGNPDYDWEYAKELNIGFDIGLTKSNRIRLTMEYYNRITSNLFIDQRLSFTAGVPDETLPISSGKMRNRGVEIDLQGDIVRKNDLTWTVGVNMAYNKNKVLDLGGAEEFENGYTGIIRVGLPFGAHYAPKWAGVNPANGDPQYYTATGEITTDYNAATMSVAEFGTYIPEITGGFNTSLTWKNFYANALLSFNAKVMRYNNEDYFNENPSFITSNQSTRLLYNRWKKPGDNAILPRIDADRNYTSRDIQDASFLRLRNANIGYNLPKSALGNMKYIKGLQIYVQGQNLFTWTKWRGFDPENGNEYARFSYPAPRTYVVGLNVNF</sequence>
<evidence type="ECO:0000256" key="3">
    <source>
        <dbReference type="ARBA" id="ARBA00023237"/>
    </source>
</evidence>
<dbReference type="InterPro" id="IPR011662">
    <property type="entry name" value="Secretin/TonB_short_N"/>
</dbReference>
<dbReference type="Gene3D" id="2.170.130.10">
    <property type="entry name" value="TonB-dependent receptor, plug domain"/>
    <property type="match status" value="1"/>
</dbReference>
<protein>
    <submittedName>
        <fullName evidence="6">TonB-linked outer membrane protein, SusC/RagA family</fullName>
    </submittedName>
</protein>
<evidence type="ECO:0000256" key="1">
    <source>
        <dbReference type="ARBA" id="ARBA00022448"/>
    </source>
</evidence>
<dbReference type="InterPro" id="IPR023997">
    <property type="entry name" value="TonB-dep_OMP_SusC/RagA_CS"/>
</dbReference>
<keyword evidence="2 4" id="KW-0472">Membrane</keyword>
<evidence type="ECO:0000259" key="5">
    <source>
        <dbReference type="SMART" id="SM00965"/>
    </source>
</evidence>
<dbReference type="InterPro" id="IPR008969">
    <property type="entry name" value="CarboxyPept-like_regulatory"/>
</dbReference>
<comment type="subcellular location">
    <subcellularLocation>
        <location evidence="4">Cell outer membrane</location>
        <topology evidence="4">Multi-pass membrane protein</topology>
    </subcellularLocation>
</comment>
<dbReference type="InterPro" id="IPR037066">
    <property type="entry name" value="Plug_dom_sf"/>
</dbReference>
<keyword evidence="4" id="KW-1134">Transmembrane beta strand</keyword>
<dbReference type="NCBIfam" id="TIGR04056">
    <property type="entry name" value="OMP_RagA_SusC"/>
    <property type="match status" value="1"/>
</dbReference>
<feature type="domain" description="Secretin/TonB short N-terminal" evidence="5">
    <location>
        <begin position="70"/>
        <end position="122"/>
    </location>
</feature>
<dbReference type="SMART" id="SM00965">
    <property type="entry name" value="STN"/>
    <property type="match status" value="1"/>
</dbReference>
<dbReference type="SUPFAM" id="SSF56935">
    <property type="entry name" value="Porins"/>
    <property type="match status" value="1"/>
</dbReference>
<keyword evidence="3 4" id="KW-0998">Cell outer membrane</keyword>
<keyword evidence="4" id="KW-0812">Transmembrane</keyword>
<dbReference type="Pfam" id="PF13715">
    <property type="entry name" value="CarbopepD_reg_2"/>
    <property type="match status" value="1"/>
</dbReference>
<keyword evidence="1 4" id="KW-0813">Transport</keyword>
<dbReference type="SUPFAM" id="SSF49464">
    <property type="entry name" value="Carboxypeptidase regulatory domain-like"/>
    <property type="match status" value="1"/>
</dbReference>
<evidence type="ECO:0000313" key="7">
    <source>
        <dbReference type="Proteomes" id="UP000185003"/>
    </source>
</evidence>
<dbReference type="Gene3D" id="2.60.40.1120">
    <property type="entry name" value="Carboxypeptidase-like, regulatory domain"/>
    <property type="match status" value="1"/>
</dbReference>
<dbReference type="PROSITE" id="PS52016">
    <property type="entry name" value="TONB_DEPENDENT_REC_3"/>
    <property type="match status" value="1"/>
</dbReference>
<dbReference type="AlphaFoldDB" id="A0A1N6GQ32"/>
<dbReference type="GO" id="GO:0009279">
    <property type="term" value="C:cell outer membrane"/>
    <property type="evidence" value="ECO:0007669"/>
    <property type="project" value="UniProtKB-SubCell"/>
</dbReference>
<comment type="similarity">
    <text evidence="4">Belongs to the TonB-dependent receptor family.</text>
</comment>
<evidence type="ECO:0000313" key="6">
    <source>
        <dbReference type="EMBL" id="SIO09623.1"/>
    </source>
</evidence>
<organism evidence="6 7">
    <name type="scientific">Chitinophaga niabensis</name>
    <dbReference type="NCBI Taxonomy" id="536979"/>
    <lineage>
        <taxon>Bacteria</taxon>
        <taxon>Pseudomonadati</taxon>
        <taxon>Bacteroidota</taxon>
        <taxon>Chitinophagia</taxon>
        <taxon>Chitinophagales</taxon>
        <taxon>Chitinophagaceae</taxon>
        <taxon>Chitinophaga</taxon>
    </lineage>
</organism>
<dbReference type="NCBIfam" id="TIGR04057">
    <property type="entry name" value="SusC_RagA_signa"/>
    <property type="match status" value="1"/>
</dbReference>
<dbReference type="InterPro" id="IPR039426">
    <property type="entry name" value="TonB-dep_rcpt-like"/>
</dbReference>
<dbReference type="STRING" id="536979.SAMN04488055_2903"/>
<keyword evidence="7" id="KW-1185">Reference proteome</keyword>
<reference evidence="6 7" key="1">
    <citation type="submission" date="2016-11" db="EMBL/GenBank/DDBJ databases">
        <authorList>
            <person name="Jaros S."/>
            <person name="Januszkiewicz K."/>
            <person name="Wedrychowicz H."/>
        </authorList>
    </citation>
    <scope>NUCLEOTIDE SEQUENCE [LARGE SCALE GENOMIC DNA]</scope>
    <source>
        <strain evidence="6 7">DSM 24787</strain>
    </source>
</reference>
<dbReference type="InterPro" id="IPR023996">
    <property type="entry name" value="TonB-dep_OMP_SusC/RagA"/>
</dbReference>
<dbReference type="EMBL" id="FSRA01000001">
    <property type="protein sequence ID" value="SIO09623.1"/>
    <property type="molecule type" value="Genomic_DNA"/>
</dbReference>
<name>A0A1N6GQ32_9BACT</name>
<evidence type="ECO:0000256" key="2">
    <source>
        <dbReference type="ARBA" id="ARBA00023136"/>
    </source>
</evidence>
<dbReference type="Pfam" id="PF07660">
    <property type="entry name" value="STN"/>
    <property type="match status" value="1"/>
</dbReference>
<evidence type="ECO:0000256" key="4">
    <source>
        <dbReference type="PROSITE-ProRule" id="PRU01360"/>
    </source>
</evidence>
<proteinExistence type="inferred from homology"/>